<dbReference type="InterPro" id="IPR050078">
    <property type="entry name" value="Ribosomal_L11_MeTrfase_PrmA"/>
</dbReference>
<accession>Q1N2P9</accession>
<evidence type="ECO:0000256" key="2">
    <source>
        <dbReference type="ARBA" id="ARBA00022679"/>
    </source>
</evidence>
<dbReference type="AlphaFoldDB" id="Q1N2P9"/>
<gene>
    <name evidence="3" type="ORF">RED65_06983</name>
</gene>
<name>Q1N2P9_9GAMM</name>
<evidence type="ECO:0000256" key="1">
    <source>
        <dbReference type="ARBA" id="ARBA00022603"/>
    </source>
</evidence>
<dbReference type="RefSeq" id="WP_007016221.1">
    <property type="nucleotide sequence ID" value="NZ_AAQH01000006.1"/>
</dbReference>
<keyword evidence="1" id="KW-0489">Methyltransferase</keyword>
<dbReference type="GO" id="GO:0016279">
    <property type="term" value="F:protein-lysine N-methyltransferase activity"/>
    <property type="evidence" value="ECO:0007669"/>
    <property type="project" value="TreeGrafter"/>
</dbReference>
<protein>
    <recommendedName>
        <fullName evidence="5">Methyltransferase</fullName>
    </recommendedName>
</protein>
<dbReference type="EMBL" id="AAQH01000006">
    <property type="protein sequence ID" value="EAT12620.1"/>
    <property type="molecule type" value="Genomic_DNA"/>
</dbReference>
<dbReference type="STRING" id="207949.RED65_06983"/>
<proteinExistence type="predicted"/>
<comment type="caution">
    <text evidence="3">The sequence shown here is derived from an EMBL/GenBank/DDBJ whole genome shotgun (WGS) entry which is preliminary data.</text>
</comment>
<evidence type="ECO:0000313" key="4">
    <source>
        <dbReference type="Proteomes" id="UP000004263"/>
    </source>
</evidence>
<dbReference type="Pfam" id="PF06325">
    <property type="entry name" value="PrmA"/>
    <property type="match status" value="1"/>
</dbReference>
<dbReference type="PANTHER" id="PTHR43648:SF1">
    <property type="entry name" value="ELECTRON TRANSFER FLAVOPROTEIN BETA SUBUNIT LYSINE METHYLTRANSFERASE"/>
    <property type="match status" value="1"/>
</dbReference>
<keyword evidence="2" id="KW-0808">Transferase</keyword>
<dbReference type="HOGENOM" id="CLU_074455_0_0_6"/>
<reference evidence="3 4" key="1">
    <citation type="submission" date="2006-03" db="EMBL/GenBank/DDBJ databases">
        <authorList>
            <person name="Pinhassi J."/>
            <person name="Pedros-Alio C."/>
            <person name="Ferriera S."/>
            <person name="Johnson J."/>
            <person name="Kravitz S."/>
            <person name="Halpern A."/>
            <person name="Remington K."/>
            <person name="Beeson K."/>
            <person name="Tran B."/>
            <person name="Rogers Y.-H."/>
            <person name="Friedman R."/>
            <person name="Venter J.C."/>
        </authorList>
    </citation>
    <scope>NUCLEOTIDE SEQUENCE [LARGE SCALE GENOMIC DNA]</scope>
    <source>
        <strain evidence="3 4">RED65</strain>
    </source>
</reference>
<dbReference type="SUPFAM" id="SSF53335">
    <property type="entry name" value="S-adenosyl-L-methionine-dependent methyltransferases"/>
    <property type="match status" value="1"/>
</dbReference>
<dbReference type="Gene3D" id="3.40.50.150">
    <property type="entry name" value="Vaccinia Virus protein VP39"/>
    <property type="match status" value="1"/>
</dbReference>
<dbReference type="PANTHER" id="PTHR43648">
    <property type="entry name" value="ELECTRON TRANSFER FLAVOPROTEIN BETA SUBUNIT LYSINE METHYLTRANSFERASE"/>
    <property type="match status" value="1"/>
</dbReference>
<evidence type="ECO:0008006" key="5">
    <source>
        <dbReference type="Google" id="ProtNLM"/>
    </source>
</evidence>
<organism evidence="3 4">
    <name type="scientific">Bermanella marisrubri</name>
    <dbReference type="NCBI Taxonomy" id="207949"/>
    <lineage>
        <taxon>Bacteria</taxon>
        <taxon>Pseudomonadati</taxon>
        <taxon>Pseudomonadota</taxon>
        <taxon>Gammaproteobacteria</taxon>
        <taxon>Oceanospirillales</taxon>
        <taxon>Oceanospirillaceae</taxon>
        <taxon>Bermanella</taxon>
    </lineage>
</organism>
<sequence>MSFKSLNQQVSTLFNSHLEQTLLDELALSLYLLDSKTELASFDSHKIEEIWSNMPYWAFVWSSGYALASYVLQNPALVKGKCIADFGAGSGLVALAALKAGASRAIAIDLDQQSLRACQLNAGLNGLEITVADGIDKANEAELLLVGDVLYDPRNHDLAHDLFQQERALIWAESRAQTRLAKYTPQARLEGRTVPNLGGFDEHKDIFIYHHQVT</sequence>
<dbReference type="OrthoDB" id="9794615at2"/>
<dbReference type="Proteomes" id="UP000004263">
    <property type="component" value="Unassembled WGS sequence"/>
</dbReference>
<evidence type="ECO:0000313" key="3">
    <source>
        <dbReference type="EMBL" id="EAT12620.1"/>
    </source>
</evidence>
<dbReference type="GO" id="GO:0032259">
    <property type="term" value="P:methylation"/>
    <property type="evidence" value="ECO:0007669"/>
    <property type="project" value="UniProtKB-KW"/>
</dbReference>
<dbReference type="InterPro" id="IPR029063">
    <property type="entry name" value="SAM-dependent_MTases_sf"/>
</dbReference>
<keyword evidence="4" id="KW-1185">Reference proteome</keyword>